<feature type="binding site" evidence="5">
    <location>
        <position position="137"/>
    </location>
    <ligand>
        <name>FMN</name>
        <dbReference type="ChEBI" id="CHEBI:58210"/>
    </ligand>
</feature>
<keyword evidence="5" id="KW-0285">Flavoprotein</keyword>
<gene>
    <name evidence="7" type="ORF">AGABI1DRAFT_128349</name>
</gene>
<dbReference type="EMBL" id="JH971390">
    <property type="protein sequence ID" value="EKM79187.1"/>
    <property type="molecule type" value="Genomic_DNA"/>
</dbReference>
<dbReference type="eggNOG" id="KOG0538">
    <property type="taxonomic scope" value="Eukaryota"/>
</dbReference>
<feature type="binding site" evidence="5">
    <location>
        <position position="317"/>
    </location>
    <ligand>
        <name>FMN</name>
        <dbReference type="ChEBI" id="CHEBI:58210"/>
    </ligand>
</feature>
<evidence type="ECO:0000256" key="4">
    <source>
        <dbReference type="PIRSR" id="PIRSR000138-1"/>
    </source>
</evidence>
<protein>
    <recommendedName>
        <fullName evidence="6">FMN hydroxy acid dehydrogenase domain-containing protein</fullName>
    </recommendedName>
</protein>
<dbReference type="SUPFAM" id="SSF51395">
    <property type="entry name" value="FMN-linked oxidoreductases"/>
    <property type="match status" value="1"/>
</dbReference>
<dbReference type="InterPro" id="IPR013785">
    <property type="entry name" value="Aldolase_TIM"/>
</dbReference>
<feature type="binding site" evidence="5">
    <location>
        <position position="55"/>
    </location>
    <ligand>
        <name>glyoxylate</name>
        <dbReference type="ChEBI" id="CHEBI:36655"/>
    </ligand>
</feature>
<reference evidence="8" key="1">
    <citation type="journal article" date="2012" name="Proc. Natl. Acad. Sci. U.S.A.">
        <title>Genome sequence of the button mushroom Agaricus bisporus reveals mechanisms governing adaptation to a humic-rich ecological niche.</title>
        <authorList>
            <person name="Morin E."/>
            <person name="Kohler A."/>
            <person name="Baker A.R."/>
            <person name="Foulongne-Oriol M."/>
            <person name="Lombard V."/>
            <person name="Nagy L.G."/>
            <person name="Ohm R.A."/>
            <person name="Patyshakuliyeva A."/>
            <person name="Brun A."/>
            <person name="Aerts A.L."/>
            <person name="Bailey A.M."/>
            <person name="Billette C."/>
            <person name="Coutinho P.M."/>
            <person name="Deakin G."/>
            <person name="Doddapaneni H."/>
            <person name="Floudas D."/>
            <person name="Grimwood J."/>
            <person name="Hilden K."/>
            <person name="Kuees U."/>
            <person name="LaButti K.M."/>
            <person name="Lapidus A."/>
            <person name="Lindquist E.A."/>
            <person name="Lucas S.M."/>
            <person name="Murat C."/>
            <person name="Riley R.W."/>
            <person name="Salamov A.A."/>
            <person name="Schmutz J."/>
            <person name="Subramanian V."/>
            <person name="Woesten H.A.B."/>
            <person name="Xu J."/>
            <person name="Eastwood D.C."/>
            <person name="Foster G.D."/>
            <person name="Sonnenberg A.S."/>
            <person name="Cullen D."/>
            <person name="de Vries R.P."/>
            <person name="Lundell T."/>
            <person name="Hibbett D.S."/>
            <person name="Henrissat B."/>
            <person name="Burton K.S."/>
            <person name="Kerrigan R.W."/>
            <person name="Challen M.P."/>
            <person name="Grigoriev I.V."/>
            <person name="Martin F."/>
        </authorList>
    </citation>
    <scope>NUCLEOTIDE SEQUENCE [LARGE SCALE GENOMIC DNA]</scope>
    <source>
        <strain evidence="8">JB137-S8 / ATCC MYA-4627 / FGSC 10392</strain>
    </source>
</reference>
<dbReference type="OrthoDB" id="25826at2759"/>
<dbReference type="KEGG" id="abp:AGABI1DRAFT128349"/>
<dbReference type="AlphaFoldDB" id="K5X884"/>
<dbReference type="RefSeq" id="XP_007329929.1">
    <property type="nucleotide sequence ID" value="XM_007329867.1"/>
</dbReference>
<feature type="binding site" evidence="5">
    <location>
        <position position="187"/>
    </location>
    <ligand>
        <name>FMN</name>
        <dbReference type="ChEBI" id="CHEBI:58210"/>
    </ligand>
</feature>
<dbReference type="OMA" id="LAWRPYD"/>
<dbReference type="Proteomes" id="UP000008493">
    <property type="component" value="Unassembled WGS sequence"/>
</dbReference>
<keyword evidence="2" id="KW-0560">Oxidoreductase</keyword>
<dbReference type="GO" id="GO:0016491">
    <property type="term" value="F:oxidoreductase activity"/>
    <property type="evidence" value="ECO:0007669"/>
    <property type="project" value="UniProtKB-KW"/>
</dbReference>
<feature type="binding site" evidence="5">
    <location>
        <begin position="357"/>
        <end position="361"/>
    </location>
    <ligand>
        <name>FMN</name>
        <dbReference type="ChEBI" id="CHEBI:58210"/>
    </ligand>
</feature>
<evidence type="ECO:0000256" key="1">
    <source>
        <dbReference type="ARBA" id="ARBA00001917"/>
    </source>
</evidence>
<evidence type="ECO:0000256" key="5">
    <source>
        <dbReference type="PIRSR" id="PIRSR000138-2"/>
    </source>
</evidence>
<evidence type="ECO:0000259" key="6">
    <source>
        <dbReference type="PROSITE" id="PS51349"/>
    </source>
</evidence>
<feature type="domain" description="FMN hydroxy acid dehydrogenase" evidence="6">
    <location>
        <begin position="29"/>
        <end position="431"/>
    </location>
</feature>
<sequence>MSSSDPSSTSNKWSQYMIGIYMSRRGPQPLGTVEYDKIEQRAQDKLKDYPGAFMYAGGSAGTRQTYRANLRAFEKYGIIPRMLVDCTTRDLSVKLFGKTYPSPLLVAPIGVQNLFHPDAELASAGAANEAGVPYILSSASSRSMEEVAAANGDGDRWYQLYWPLSNDLTDSILRRAKAAGFTALVVTLDTMLLGWRPHDLEKAYIPFGHGLGVQIGESDPVFMSRNGKQPITESKRWWPYDANALDKKILEGDEEAKYKALLGKQWLQECNSGKFRTWDDLKYLRDTWEGPLILKGIQNAVDAEKALDYGVNGIIVSNHGGRQVDGAIPSLYALESIVKSPKIREAQRTAKLSILFDSGIRTGPDMFKALALGAQAILLGRPWLYGMVLEGQAGAAQVIRHTLADFDNTLACAGYPNISDFQGKGLDVLTKLDF</sequence>
<feature type="binding site" evidence="5">
    <location>
        <begin position="108"/>
        <end position="110"/>
    </location>
    <ligand>
        <name>FMN</name>
        <dbReference type="ChEBI" id="CHEBI:58210"/>
    </ligand>
</feature>
<proteinExistence type="inferred from homology"/>
<dbReference type="PANTHER" id="PTHR10578">
    <property type="entry name" value="S -2-HYDROXY-ACID OXIDASE-RELATED"/>
    <property type="match status" value="1"/>
</dbReference>
<feature type="binding site" evidence="5">
    <location>
        <position position="196"/>
    </location>
    <ligand>
        <name>glyoxylate</name>
        <dbReference type="ChEBI" id="CHEBI:36655"/>
    </ligand>
</feature>
<keyword evidence="8" id="KW-1185">Reference proteome</keyword>
<feature type="binding site" evidence="5">
    <location>
        <position position="295"/>
    </location>
    <ligand>
        <name>FMN</name>
        <dbReference type="ChEBI" id="CHEBI:58210"/>
    </ligand>
</feature>
<feature type="binding site" evidence="5">
    <location>
        <position position="159"/>
    </location>
    <ligand>
        <name>FMN</name>
        <dbReference type="ChEBI" id="CHEBI:58210"/>
    </ligand>
</feature>
<dbReference type="GeneID" id="18826809"/>
<dbReference type="InterPro" id="IPR008259">
    <property type="entry name" value="FMN_hydac_DH_AS"/>
</dbReference>
<dbReference type="STRING" id="597362.K5X884"/>
<evidence type="ECO:0000313" key="8">
    <source>
        <dbReference type="Proteomes" id="UP000008493"/>
    </source>
</evidence>
<accession>K5X884</accession>
<feature type="binding site" evidence="5">
    <location>
        <position position="161"/>
    </location>
    <ligand>
        <name>glyoxylate</name>
        <dbReference type="ChEBI" id="CHEBI:36655"/>
    </ligand>
</feature>
<evidence type="ECO:0000256" key="3">
    <source>
        <dbReference type="ARBA" id="ARBA00024042"/>
    </source>
</evidence>
<organism evidence="7 8">
    <name type="scientific">Agaricus bisporus var. burnettii (strain JB137-S8 / ATCC MYA-4627 / FGSC 10392)</name>
    <name type="common">White button mushroom</name>
    <dbReference type="NCBI Taxonomy" id="597362"/>
    <lineage>
        <taxon>Eukaryota</taxon>
        <taxon>Fungi</taxon>
        <taxon>Dikarya</taxon>
        <taxon>Basidiomycota</taxon>
        <taxon>Agaricomycotina</taxon>
        <taxon>Agaricomycetes</taxon>
        <taxon>Agaricomycetidae</taxon>
        <taxon>Agaricales</taxon>
        <taxon>Agaricineae</taxon>
        <taxon>Agaricaceae</taxon>
        <taxon>Agaricus</taxon>
    </lineage>
</organism>
<name>K5X884_AGABU</name>
<feature type="binding site" evidence="5">
    <location>
        <position position="319"/>
    </location>
    <ligand>
        <name>glyoxylate</name>
        <dbReference type="ChEBI" id="CHEBI:36655"/>
    </ligand>
</feature>
<dbReference type="PROSITE" id="PS00557">
    <property type="entry name" value="FMN_HYDROXY_ACID_DH_1"/>
    <property type="match status" value="1"/>
</dbReference>
<feature type="active site" description="Proton acceptor" evidence="4">
    <location>
        <position position="319"/>
    </location>
</feature>
<dbReference type="PROSITE" id="PS51349">
    <property type="entry name" value="FMN_HYDROXY_ACID_DH_2"/>
    <property type="match status" value="1"/>
</dbReference>
<comment type="similarity">
    <text evidence="3">Belongs to the FMN-dependent alpha-hydroxy acid dehydrogenase family.</text>
</comment>
<dbReference type="PIRSF" id="PIRSF000138">
    <property type="entry name" value="Al-hdrx_acd_dh"/>
    <property type="match status" value="1"/>
</dbReference>
<dbReference type="InterPro" id="IPR037396">
    <property type="entry name" value="FMN_HAD"/>
</dbReference>
<dbReference type="InterPro" id="IPR012133">
    <property type="entry name" value="Alpha-hydoxy_acid_DH_FMN"/>
</dbReference>
<dbReference type="Gene3D" id="3.20.20.70">
    <property type="entry name" value="Aldolase class I"/>
    <property type="match status" value="1"/>
</dbReference>
<evidence type="ECO:0000256" key="2">
    <source>
        <dbReference type="ARBA" id="ARBA00023002"/>
    </source>
</evidence>
<dbReference type="InParanoid" id="K5X884"/>
<feature type="binding site" evidence="5">
    <location>
        <begin position="380"/>
        <end position="381"/>
    </location>
    <ligand>
        <name>FMN</name>
        <dbReference type="ChEBI" id="CHEBI:58210"/>
    </ligand>
</feature>
<dbReference type="Pfam" id="PF01070">
    <property type="entry name" value="FMN_dh"/>
    <property type="match status" value="1"/>
</dbReference>
<dbReference type="GO" id="GO:0010181">
    <property type="term" value="F:FMN binding"/>
    <property type="evidence" value="ECO:0007669"/>
    <property type="project" value="InterPro"/>
</dbReference>
<comment type="cofactor">
    <cofactor evidence="1">
        <name>FMN</name>
        <dbReference type="ChEBI" id="CHEBI:58210"/>
    </cofactor>
</comment>
<dbReference type="PANTHER" id="PTHR10578:SF143">
    <property type="entry name" value="FMN-DEPENDENT ALPHA-HYDROXY ACID DEHYDROGENASE PB1A11.03"/>
    <property type="match status" value="1"/>
</dbReference>
<keyword evidence="5" id="KW-0288">FMN</keyword>
<dbReference type="HOGENOM" id="CLU_020639_0_1_1"/>
<dbReference type="FunCoup" id="K5X884">
    <property type="interactions" value="96"/>
</dbReference>
<feature type="binding site" evidence="5">
    <location>
        <position position="322"/>
    </location>
    <ligand>
        <name>glyoxylate</name>
        <dbReference type="ChEBI" id="CHEBI:36655"/>
    </ligand>
</feature>
<dbReference type="InterPro" id="IPR000262">
    <property type="entry name" value="FMN-dep_DH"/>
</dbReference>
<evidence type="ECO:0000313" key="7">
    <source>
        <dbReference type="EMBL" id="EKM79187.1"/>
    </source>
</evidence>